<dbReference type="RefSeq" id="WP_054760958.1">
    <property type="nucleotide sequence ID" value="NZ_AYYR01000032.1"/>
</dbReference>
<evidence type="ECO:0000313" key="3">
    <source>
        <dbReference type="Proteomes" id="UP000051845"/>
    </source>
</evidence>
<protein>
    <recommendedName>
        <fullName evidence="4">Sugar specific permease</fullName>
    </recommendedName>
</protein>
<name>A0A0R2BLD1_SECCO</name>
<evidence type="ECO:0000256" key="1">
    <source>
        <dbReference type="SAM" id="Phobius"/>
    </source>
</evidence>
<feature type="transmembrane region" description="Helical" evidence="1">
    <location>
        <begin position="112"/>
        <end position="133"/>
    </location>
</feature>
<keyword evidence="1" id="KW-0472">Membrane</keyword>
<dbReference type="EMBL" id="AYYR01000032">
    <property type="protein sequence ID" value="KRM76259.1"/>
    <property type="molecule type" value="Genomic_DNA"/>
</dbReference>
<keyword evidence="1" id="KW-0812">Transmembrane</keyword>
<comment type="caution">
    <text evidence="2">The sequence shown here is derived from an EMBL/GenBank/DDBJ whole genome shotgun (WGS) entry which is preliminary data.</text>
</comment>
<organism evidence="2 3">
    <name type="scientific">Secundilactobacillus collinoides DSM 20515 = JCM 1123</name>
    <dbReference type="NCBI Taxonomy" id="1423733"/>
    <lineage>
        <taxon>Bacteria</taxon>
        <taxon>Bacillati</taxon>
        <taxon>Bacillota</taxon>
        <taxon>Bacilli</taxon>
        <taxon>Lactobacillales</taxon>
        <taxon>Lactobacillaceae</taxon>
        <taxon>Secundilactobacillus</taxon>
    </lineage>
</organism>
<dbReference type="PATRIC" id="fig|1423733.4.peg.1859"/>
<reference evidence="2 3" key="1">
    <citation type="journal article" date="2015" name="Genome Announc.">
        <title>Expanding the biotechnology potential of lactobacilli through comparative genomics of 213 strains and associated genera.</title>
        <authorList>
            <person name="Sun Z."/>
            <person name="Harris H.M."/>
            <person name="McCann A."/>
            <person name="Guo C."/>
            <person name="Argimon S."/>
            <person name="Zhang W."/>
            <person name="Yang X."/>
            <person name="Jeffery I.B."/>
            <person name="Cooney J.C."/>
            <person name="Kagawa T.F."/>
            <person name="Liu W."/>
            <person name="Song Y."/>
            <person name="Salvetti E."/>
            <person name="Wrobel A."/>
            <person name="Rasinkangas P."/>
            <person name="Parkhill J."/>
            <person name="Rea M.C."/>
            <person name="O'Sullivan O."/>
            <person name="Ritari J."/>
            <person name="Douillard F.P."/>
            <person name="Paul Ross R."/>
            <person name="Yang R."/>
            <person name="Briner A.E."/>
            <person name="Felis G.E."/>
            <person name="de Vos W.M."/>
            <person name="Barrangou R."/>
            <person name="Klaenhammer T.R."/>
            <person name="Caufield P.W."/>
            <person name="Cui Y."/>
            <person name="Zhang H."/>
            <person name="O'Toole P.W."/>
        </authorList>
    </citation>
    <scope>NUCLEOTIDE SEQUENCE [LARGE SCALE GENOMIC DNA]</scope>
    <source>
        <strain evidence="2 3">DSM 20515</strain>
    </source>
</reference>
<dbReference type="STRING" id="33960.TY91_02480"/>
<dbReference type="Pfam" id="PF19700">
    <property type="entry name" value="DUF6198"/>
    <property type="match status" value="1"/>
</dbReference>
<feature type="transmembrane region" description="Helical" evidence="1">
    <location>
        <begin position="85"/>
        <end position="106"/>
    </location>
</feature>
<feature type="transmembrane region" description="Helical" evidence="1">
    <location>
        <begin position="53"/>
        <end position="73"/>
    </location>
</feature>
<evidence type="ECO:0008006" key="4">
    <source>
        <dbReference type="Google" id="ProtNLM"/>
    </source>
</evidence>
<evidence type="ECO:0000313" key="2">
    <source>
        <dbReference type="EMBL" id="KRM76259.1"/>
    </source>
</evidence>
<dbReference type="Proteomes" id="UP000051845">
    <property type="component" value="Unassembled WGS sequence"/>
</dbReference>
<accession>A0A0R2BLD1</accession>
<keyword evidence="1" id="KW-1133">Transmembrane helix</keyword>
<sequence length="225" mass="24542">MTPIKNNLRDRLIGLVVGLLLNASGNALAVSANMGSGLWTASAVNLSHWLGVNIGVILMIIGVLNTLTNQVLIRHWDIPRLVGEIIYAMFFSYFVSFFVSFFDAMGVGGLNLFWRTLLSIGGIIVFCIGISLYQRANIVMHPNDDTTNILRFLYLKGNATASQLVDFIPPLIAIAVAFVGTHEILSVNVGTLCSIVGNGFFIATADKLVWPHLTHNFRTKQAVHG</sequence>
<proteinExistence type="predicted"/>
<dbReference type="AlphaFoldDB" id="A0A0R2BLD1"/>
<gene>
    <name evidence="2" type="ORF">FC82_GL001769</name>
</gene>
<dbReference type="InterPro" id="IPR038750">
    <property type="entry name" value="YczE/YyaS-like"/>
</dbReference>